<name>A0A0D0Q750_KITGR</name>
<gene>
    <name evidence="1" type="ORF">TR51_06095</name>
</gene>
<dbReference type="Proteomes" id="UP000032066">
    <property type="component" value="Unassembled WGS sequence"/>
</dbReference>
<keyword evidence="2" id="KW-1185">Reference proteome</keyword>
<dbReference type="RefSeq" id="WP_043908625.1">
    <property type="nucleotide sequence ID" value="NZ_JXZB01000001.1"/>
</dbReference>
<proteinExistence type="predicted"/>
<dbReference type="PATRIC" id="fig|2064.6.peg.1333"/>
<comment type="caution">
    <text evidence="1">The sequence shown here is derived from an EMBL/GenBank/DDBJ whole genome shotgun (WGS) entry which is preliminary data.</text>
</comment>
<evidence type="ECO:0000313" key="2">
    <source>
        <dbReference type="Proteomes" id="UP000032066"/>
    </source>
</evidence>
<organism evidence="1 2">
    <name type="scientific">Kitasatospora griseola</name>
    <name type="common">Streptomyces griseolosporeus</name>
    <dbReference type="NCBI Taxonomy" id="2064"/>
    <lineage>
        <taxon>Bacteria</taxon>
        <taxon>Bacillati</taxon>
        <taxon>Actinomycetota</taxon>
        <taxon>Actinomycetes</taxon>
        <taxon>Kitasatosporales</taxon>
        <taxon>Streptomycetaceae</taxon>
        <taxon>Kitasatospora</taxon>
    </lineage>
</organism>
<dbReference type="AlphaFoldDB" id="A0A0D0Q750"/>
<dbReference type="EMBL" id="JXZB01000001">
    <property type="protein sequence ID" value="KIQ66973.1"/>
    <property type="molecule type" value="Genomic_DNA"/>
</dbReference>
<evidence type="ECO:0000313" key="1">
    <source>
        <dbReference type="EMBL" id="KIQ66973.1"/>
    </source>
</evidence>
<reference evidence="1 2" key="1">
    <citation type="submission" date="2015-02" db="EMBL/GenBank/DDBJ databases">
        <title>Draft genome sequence of Kitasatospora griseola MF730-N6, a bafilomycin, terpentecin and satosporin producer.</title>
        <authorList>
            <person name="Arens J.C."/>
            <person name="Haltli B."/>
            <person name="Kerr R.G."/>
        </authorList>
    </citation>
    <scope>NUCLEOTIDE SEQUENCE [LARGE SCALE GENOMIC DNA]</scope>
    <source>
        <strain evidence="1 2">MF730-N6</strain>
    </source>
</reference>
<sequence>MTLVTGQRVTLATDLTLGEAFGDGEAAVGFLLLGAGAEGTVEQVVEVPPSEEVREYQRLRALLDDYGHTMPEESRKALEGQIASLEPHWEAYGERGPQSSVRVRFDNGYVLDATDETVLTAL</sequence>
<protein>
    <submittedName>
        <fullName evidence="1">Uncharacterized protein</fullName>
    </submittedName>
</protein>
<dbReference type="OrthoDB" id="4292184at2"/>
<accession>A0A0D0Q750</accession>